<protein>
    <submittedName>
        <fullName evidence="2">Uncharacterized protein</fullName>
    </submittedName>
</protein>
<organism evidence="2 3">
    <name type="scientific">Bagarius yarrelli</name>
    <name type="common">Goonch</name>
    <name type="synonym">Bagrus yarrelli</name>
    <dbReference type="NCBI Taxonomy" id="175774"/>
    <lineage>
        <taxon>Eukaryota</taxon>
        <taxon>Metazoa</taxon>
        <taxon>Chordata</taxon>
        <taxon>Craniata</taxon>
        <taxon>Vertebrata</taxon>
        <taxon>Euteleostomi</taxon>
        <taxon>Actinopterygii</taxon>
        <taxon>Neopterygii</taxon>
        <taxon>Teleostei</taxon>
        <taxon>Ostariophysi</taxon>
        <taxon>Siluriformes</taxon>
        <taxon>Sisoridae</taxon>
        <taxon>Sisorinae</taxon>
        <taxon>Bagarius</taxon>
    </lineage>
</organism>
<reference evidence="2 3" key="1">
    <citation type="journal article" date="2019" name="Genome Biol. Evol.">
        <title>Whole-Genome Sequencing of the Giant Devil Catfish, Bagarius yarrelli.</title>
        <authorList>
            <person name="Jiang W."/>
            <person name="Lv Y."/>
            <person name="Cheng L."/>
            <person name="Yang K."/>
            <person name="Chao B."/>
            <person name="Wang X."/>
            <person name="Li Y."/>
            <person name="Pan X."/>
            <person name="You X."/>
            <person name="Zhang Y."/>
            <person name="Yang J."/>
            <person name="Li J."/>
            <person name="Zhang X."/>
            <person name="Liu S."/>
            <person name="Sun C."/>
            <person name="Yang J."/>
            <person name="Shi Q."/>
        </authorList>
    </citation>
    <scope>NUCLEOTIDE SEQUENCE [LARGE SCALE GENOMIC DNA]</scope>
    <source>
        <strain evidence="2">JWS20170419001</strain>
        <tissue evidence="2">Muscle</tissue>
    </source>
</reference>
<keyword evidence="3" id="KW-1185">Reference proteome</keyword>
<dbReference type="EMBL" id="VCAZ01000107">
    <property type="protein sequence ID" value="TST10047.1"/>
    <property type="molecule type" value="Genomic_DNA"/>
</dbReference>
<accession>A0A556V3J3</accession>
<feature type="region of interest" description="Disordered" evidence="1">
    <location>
        <begin position="271"/>
        <end position="304"/>
    </location>
</feature>
<sequence length="304" mass="33685">MLGTSHIPLRLGADSAAVLVGATHPFNDGVLSRQIQPAPEKSGDNGGADVCVSQISTQHRVLSPLGACNPENRGEVRRPDHRDAERNVPELCRFALCTFYEQHDTWLFLRTCPKSMRNNLAQITPVVLWLEKPKELIQSLFGPSHRTATWGSTLKLFPLPSSSCFTELATYNGKNRHIHHSQSPASGYSHLLIAPGDPQVPHNEHAAGKVGGLDRIGKVLGGHFGWGIACLLERTEKEEEMVSQGCQTSFTLKLKLQCKRTDPQLELIHTHNDHTARSGREKTRYFDLPRAESKANKAADKRSR</sequence>
<evidence type="ECO:0000256" key="1">
    <source>
        <dbReference type="SAM" id="MobiDB-lite"/>
    </source>
</evidence>
<name>A0A556V3J3_BAGYA</name>
<evidence type="ECO:0000313" key="3">
    <source>
        <dbReference type="Proteomes" id="UP000319801"/>
    </source>
</evidence>
<comment type="caution">
    <text evidence="2">The sequence shown here is derived from an EMBL/GenBank/DDBJ whole genome shotgun (WGS) entry which is preliminary data.</text>
</comment>
<evidence type="ECO:0000313" key="2">
    <source>
        <dbReference type="EMBL" id="TST10047.1"/>
    </source>
</evidence>
<gene>
    <name evidence="2" type="ORF">Baya_12475</name>
</gene>
<dbReference type="Proteomes" id="UP000319801">
    <property type="component" value="Unassembled WGS sequence"/>
</dbReference>
<dbReference type="AlphaFoldDB" id="A0A556V3J3"/>
<proteinExistence type="predicted"/>